<feature type="domain" description="ABC transporter" evidence="8">
    <location>
        <begin position="352"/>
        <end position="588"/>
    </location>
</feature>
<evidence type="ECO:0000256" key="4">
    <source>
        <dbReference type="ARBA" id="ARBA00022840"/>
    </source>
</evidence>
<dbReference type="EMBL" id="BMXS01000002">
    <property type="protein sequence ID" value="GGX80843.1"/>
    <property type="molecule type" value="Genomic_DNA"/>
</dbReference>
<keyword evidence="4 10" id="KW-0067">ATP-binding</keyword>
<dbReference type="NCBIfam" id="TIGR02204">
    <property type="entry name" value="MsbA_rel"/>
    <property type="match status" value="1"/>
</dbReference>
<dbReference type="Pfam" id="PF00664">
    <property type="entry name" value="ABC_membrane"/>
    <property type="match status" value="1"/>
</dbReference>
<keyword evidence="2 7" id="KW-0812">Transmembrane</keyword>
<dbReference type="SUPFAM" id="SSF52540">
    <property type="entry name" value="P-loop containing nucleoside triphosphate hydrolases"/>
    <property type="match status" value="1"/>
</dbReference>
<comment type="subcellular location">
    <subcellularLocation>
        <location evidence="1">Cell membrane</location>
        <topology evidence="1">Multi-pass membrane protein</topology>
    </subcellularLocation>
</comment>
<evidence type="ECO:0000256" key="1">
    <source>
        <dbReference type="ARBA" id="ARBA00004651"/>
    </source>
</evidence>
<evidence type="ECO:0000256" key="7">
    <source>
        <dbReference type="SAM" id="Phobius"/>
    </source>
</evidence>
<feature type="transmembrane region" description="Helical" evidence="7">
    <location>
        <begin position="256"/>
        <end position="275"/>
    </location>
</feature>
<dbReference type="Proteomes" id="UP000653056">
    <property type="component" value="Unassembled WGS sequence"/>
</dbReference>
<evidence type="ECO:0000256" key="3">
    <source>
        <dbReference type="ARBA" id="ARBA00022741"/>
    </source>
</evidence>
<dbReference type="InterPro" id="IPR003439">
    <property type="entry name" value="ABC_transporter-like_ATP-bd"/>
</dbReference>
<evidence type="ECO:0000313" key="10">
    <source>
        <dbReference type="EMBL" id="GGX80843.1"/>
    </source>
</evidence>
<dbReference type="Pfam" id="PF00005">
    <property type="entry name" value="ABC_tran"/>
    <property type="match status" value="1"/>
</dbReference>
<dbReference type="CDD" id="cd18575">
    <property type="entry name" value="ABC_6TM_bac_exporter_ABCB8_10_like"/>
    <property type="match status" value="1"/>
</dbReference>
<dbReference type="PROSITE" id="PS50893">
    <property type="entry name" value="ABC_TRANSPORTER_2"/>
    <property type="match status" value="1"/>
</dbReference>
<dbReference type="InterPro" id="IPR017871">
    <property type="entry name" value="ABC_transporter-like_CS"/>
</dbReference>
<keyword evidence="6 7" id="KW-0472">Membrane</keyword>
<evidence type="ECO:0000259" key="8">
    <source>
        <dbReference type="PROSITE" id="PS50893"/>
    </source>
</evidence>
<sequence>MAEVAMTPRPDPRILLRLVGLLRPYRLRLVLAGTALLVASGSVLLMGQGLRLVIDQGFMAENAARLNQALVGMLVVVAVLALASALRHYLVTWIGERLAGDLRRQVFDHLLTLEPGYFESDDEAKGGAGEIQSRLTADTSVLQTLFGSSLSVALRNLLMLIGAVVLMVVTQPWLSAMVLLGIPATVLPILWYGRRVRRLSRHSQDRVAELGRYAGEALSGIRTLQAFGHEDVDRHDYGQRVEEAFEAAIQRTRQRAWLTGIAMLVVFAAVGLMLWQGGHAVLAGHMSAGELSAFVFYAVLAAGAVASLAEVAGDVQRAAGATERLLELLDARPRIRAPAMPHDLPAFVRGAIAFEDVRFAYPSRPQTPALQALNLKIEPGERVALVGPSGAGKSTLLQLLLRFHDPDAGRVTLDGIDLREFDPRALRRVMGMVAQEPVLFTGSAADNIRYGCSSASDEEVRAAAQDANALDFIEALPRGFDTPLGPGGVQLSGGQRQRLAIARALLRDPRVLLLDEATSALDAESERIVQEALDRLMHGRTSLVIAHRLATVVAADRLLVLDRGFLVASGTHTELLESNALYRQLANLQFAPADAGL</sequence>
<reference evidence="11" key="1">
    <citation type="journal article" date="2019" name="Int. J. Syst. Evol. Microbiol.">
        <title>The Global Catalogue of Microorganisms (GCM) 10K type strain sequencing project: providing services to taxonomists for standard genome sequencing and annotation.</title>
        <authorList>
            <consortium name="The Broad Institute Genomics Platform"/>
            <consortium name="The Broad Institute Genome Sequencing Center for Infectious Disease"/>
            <person name="Wu L."/>
            <person name="Ma J."/>
        </authorList>
    </citation>
    <scope>NUCLEOTIDE SEQUENCE [LARGE SCALE GENOMIC DNA]</scope>
    <source>
        <strain evidence="11">KCTC 22228</strain>
    </source>
</reference>
<feature type="transmembrane region" description="Helical" evidence="7">
    <location>
        <begin position="173"/>
        <end position="193"/>
    </location>
</feature>
<accession>A0ABQ2YES1</accession>
<dbReference type="SUPFAM" id="SSF90123">
    <property type="entry name" value="ABC transporter transmembrane region"/>
    <property type="match status" value="1"/>
</dbReference>
<dbReference type="PROSITE" id="PS50929">
    <property type="entry name" value="ABC_TM1F"/>
    <property type="match status" value="1"/>
</dbReference>
<evidence type="ECO:0000256" key="2">
    <source>
        <dbReference type="ARBA" id="ARBA00022692"/>
    </source>
</evidence>
<name>A0ABQ2YES1_9GAMM</name>
<dbReference type="PANTHER" id="PTHR43394">
    <property type="entry name" value="ATP-DEPENDENT PERMEASE MDL1, MITOCHONDRIAL"/>
    <property type="match status" value="1"/>
</dbReference>
<dbReference type="InterPro" id="IPR003593">
    <property type="entry name" value="AAA+_ATPase"/>
</dbReference>
<organism evidence="10 11">
    <name type="scientific">Litchfieldella qijiaojingensis</name>
    <dbReference type="NCBI Taxonomy" id="980347"/>
    <lineage>
        <taxon>Bacteria</taxon>
        <taxon>Pseudomonadati</taxon>
        <taxon>Pseudomonadota</taxon>
        <taxon>Gammaproteobacteria</taxon>
        <taxon>Oceanospirillales</taxon>
        <taxon>Halomonadaceae</taxon>
        <taxon>Litchfieldella</taxon>
    </lineage>
</organism>
<feature type="transmembrane region" description="Helical" evidence="7">
    <location>
        <begin position="144"/>
        <end position="167"/>
    </location>
</feature>
<dbReference type="PROSITE" id="PS00211">
    <property type="entry name" value="ABC_TRANSPORTER_1"/>
    <property type="match status" value="1"/>
</dbReference>
<keyword evidence="11" id="KW-1185">Reference proteome</keyword>
<dbReference type="InterPro" id="IPR011918">
    <property type="entry name" value="ABC_MsbA_ATP-bd"/>
</dbReference>
<dbReference type="GO" id="GO:0005524">
    <property type="term" value="F:ATP binding"/>
    <property type="evidence" value="ECO:0007669"/>
    <property type="project" value="UniProtKB-KW"/>
</dbReference>
<dbReference type="PANTHER" id="PTHR43394:SF1">
    <property type="entry name" value="ATP-BINDING CASSETTE SUB-FAMILY B MEMBER 10, MITOCHONDRIAL"/>
    <property type="match status" value="1"/>
</dbReference>
<keyword evidence="3" id="KW-0547">Nucleotide-binding</keyword>
<dbReference type="CDD" id="cd03249">
    <property type="entry name" value="ABC_MTABC3_MDL1_MDL2"/>
    <property type="match status" value="1"/>
</dbReference>
<proteinExistence type="predicted"/>
<comment type="caution">
    <text evidence="10">The sequence shown here is derived from an EMBL/GenBank/DDBJ whole genome shotgun (WGS) entry which is preliminary data.</text>
</comment>
<dbReference type="InterPro" id="IPR027417">
    <property type="entry name" value="P-loop_NTPase"/>
</dbReference>
<feature type="transmembrane region" description="Helical" evidence="7">
    <location>
        <begin position="70"/>
        <end position="90"/>
    </location>
</feature>
<dbReference type="InterPro" id="IPR036640">
    <property type="entry name" value="ABC1_TM_sf"/>
</dbReference>
<keyword evidence="5 7" id="KW-1133">Transmembrane helix</keyword>
<gene>
    <name evidence="10" type="ORF">GCM10007160_05060</name>
</gene>
<dbReference type="InterPro" id="IPR011527">
    <property type="entry name" value="ABC1_TM_dom"/>
</dbReference>
<dbReference type="Gene3D" id="3.40.50.300">
    <property type="entry name" value="P-loop containing nucleotide triphosphate hydrolases"/>
    <property type="match status" value="1"/>
</dbReference>
<evidence type="ECO:0000313" key="11">
    <source>
        <dbReference type="Proteomes" id="UP000653056"/>
    </source>
</evidence>
<feature type="transmembrane region" description="Helical" evidence="7">
    <location>
        <begin position="295"/>
        <end position="315"/>
    </location>
</feature>
<evidence type="ECO:0000259" key="9">
    <source>
        <dbReference type="PROSITE" id="PS50929"/>
    </source>
</evidence>
<evidence type="ECO:0000256" key="5">
    <source>
        <dbReference type="ARBA" id="ARBA00022989"/>
    </source>
</evidence>
<evidence type="ECO:0000256" key="6">
    <source>
        <dbReference type="ARBA" id="ARBA00023136"/>
    </source>
</evidence>
<dbReference type="Gene3D" id="1.20.1560.10">
    <property type="entry name" value="ABC transporter type 1, transmembrane domain"/>
    <property type="match status" value="1"/>
</dbReference>
<feature type="transmembrane region" description="Helical" evidence="7">
    <location>
        <begin position="27"/>
        <end position="50"/>
    </location>
</feature>
<feature type="domain" description="ABC transmembrane type-1" evidence="9">
    <location>
        <begin position="30"/>
        <end position="317"/>
    </location>
</feature>
<protein>
    <submittedName>
        <fullName evidence="10">ABC transporter ATP-binding protein/permease</fullName>
    </submittedName>
</protein>
<dbReference type="InterPro" id="IPR039421">
    <property type="entry name" value="Type_1_exporter"/>
</dbReference>
<dbReference type="SMART" id="SM00382">
    <property type="entry name" value="AAA"/>
    <property type="match status" value="1"/>
</dbReference>